<accession>A0A2K9NT67</accession>
<gene>
    <name evidence="1" type="ORF">C0V70_09190</name>
</gene>
<dbReference type="AlphaFoldDB" id="A0A2K9NT67"/>
<dbReference type="Proteomes" id="UP000235584">
    <property type="component" value="Chromosome"/>
</dbReference>
<dbReference type="EMBL" id="CP025704">
    <property type="protein sequence ID" value="AUN98275.1"/>
    <property type="molecule type" value="Genomic_DNA"/>
</dbReference>
<organism evidence="1 2">
    <name type="scientific">Bacteriovorax stolpii</name>
    <name type="common">Bdellovibrio stolpii</name>
    <dbReference type="NCBI Taxonomy" id="960"/>
    <lineage>
        <taxon>Bacteria</taxon>
        <taxon>Pseudomonadati</taxon>
        <taxon>Bdellovibrionota</taxon>
        <taxon>Bacteriovoracia</taxon>
        <taxon>Bacteriovoracales</taxon>
        <taxon>Bacteriovoracaceae</taxon>
        <taxon>Bacteriovorax</taxon>
    </lineage>
</organism>
<sequence>MTTMSLDEAVALLRKAVKWSEVKNQKHIDLSLCIAEERPTYQRALVIVNTEVEKGTLTQDDLKARLGLD</sequence>
<protein>
    <submittedName>
        <fullName evidence="1">Uncharacterized protein</fullName>
    </submittedName>
</protein>
<name>A0A2K9NT67_BACTC</name>
<proteinExistence type="predicted"/>
<dbReference type="KEGG" id="bsto:C0V70_09190"/>
<evidence type="ECO:0000313" key="1">
    <source>
        <dbReference type="EMBL" id="AUN98275.1"/>
    </source>
</evidence>
<dbReference type="RefSeq" id="WP_102243566.1">
    <property type="nucleotide sequence ID" value="NZ_CP025704.1"/>
</dbReference>
<reference evidence="1 2" key="1">
    <citation type="submission" date="2018-01" db="EMBL/GenBank/DDBJ databases">
        <title>Complete genome sequence of Bacteriovorax stolpii DSM12778.</title>
        <authorList>
            <person name="Tang B."/>
            <person name="Chang J."/>
        </authorList>
    </citation>
    <scope>NUCLEOTIDE SEQUENCE [LARGE SCALE GENOMIC DNA]</scope>
    <source>
        <strain evidence="1 2">DSM 12778</strain>
    </source>
</reference>
<evidence type="ECO:0000313" key="2">
    <source>
        <dbReference type="Proteomes" id="UP000235584"/>
    </source>
</evidence>
<keyword evidence="2" id="KW-1185">Reference proteome</keyword>